<name>A0A9Q7E9Q8_MYROD</name>
<evidence type="ECO:0000313" key="3">
    <source>
        <dbReference type="Proteomes" id="UP000596202"/>
    </source>
</evidence>
<sequence>MDTKSPFSTRVEDYWLSQQGEELSWFESQNFVVYQNSALNKEYPAVLLDRDEKPKQVLSLHPILVQKIKETGQVPITVEEVEKVLNFQGFTLYTADCLYYYSQEEQEELKKEIQDRSCRQLTSTDAALFEAFTQANSEDDIDAAYVELSHEAVFACFDGDIMVAIASAYPWEGTKIMDLGVLTHVNHRGKGYAQRLVRKISQYVIQQGGELQYRCQWDNWPSIRLAQACGFRFFGRWRIAIQKE</sequence>
<dbReference type="EMBL" id="CP068108">
    <property type="protein sequence ID" value="QQU01128.1"/>
    <property type="molecule type" value="Genomic_DNA"/>
</dbReference>
<dbReference type="InterPro" id="IPR016181">
    <property type="entry name" value="Acyl_CoA_acyltransferase"/>
</dbReference>
<feature type="domain" description="N-acetyltransferase" evidence="1">
    <location>
        <begin position="116"/>
        <end position="244"/>
    </location>
</feature>
<protein>
    <submittedName>
        <fullName evidence="2">GNAT family N-acetyltransferase</fullName>
    </submittedName>
</protein>
<dbReference type="Pfam" id="PF00583">
    <property type="entry name" value="Acetyltransf_1"/>
    <property type="match status" value="1"/>
</dbReference>
<dbReference type="OrthoDB" id="9797456at2"/>
<dbReference type="InterPro" id="IPR000182">
    <property type="entry name" value="GNAT_dom"/>
</dbReference>
<gene>
    <name evidence="2" type="ORF">I6I88_05090</name>
</gene>
<dbReference type="PROSITE" id="PS51186">
    <property type="entry name" value="GNAT"/>
    <property type="match status" value="1"/>
</dbReference>
<evidence type="ECO:0000313" key="2">
    <source>
        <dbReference type="EMBL" id="QQU01128.1"/>
    </source>
</evidence>
<accession>A0A9Q7E9Q8</accession>
<dbReference type="Gene3D" id="3.40.630.30">
    <property type="match status" value="1"/>
</dbReference>
<dbReference type="AlphaFoldDB" id="A0A9Q7E9Q8"/>
<dbReference type="RefSeq" id="WP_002991439.1">
    <property type="nucleotide sequence ID" value="NZ_CP068108.1"/>
</dbReference>
<evidence type="ECO:0000259" key="1">
    <source>
        <dbReference type="PROSITE" id="PS51186"/>
    </source>
</evidence>
<dbReference type="Proteomes" id="UP000596202">
    <property type="component" value="Chromosome"/>
</dbReference>
<reference evidence="2 3" key="1">
    <citation type="submission" date="2021-01" db="EMBL/GenBank/DDBJ databases">
        <title>FDA dAtabase for Regulatory Grade micrObial Sequences (FDA-ARGOS): Supporting development and validation of Infectious Disease Dx tests.</title>
        <authorList>
            <person name="Sproer C."/>
            <person name="Gronow S."/>
            <person name="Severitt S."/>
            <person name="Schroder I."/>
            <person name="Tallon L."/>
            <person name="Sadzewicz L."/>
            <person name="Zhao X."/>
            <person name="Boylan J."/>
            <person name="Ott S."/>
            <person name="Bowen H."/>
            <person name="Vavikolanu K."/>
            <person name="Mehta A."/>
            <person name="Aluvathingal J."/>
            <person name="Nadendla S."/>
            <person name="Lowell S."/>
            <person name="Myers T."/>
            <person name="Yan Y."/>
            <person name="Sichtig H."/>
        </authorList>
    </citation>
    <scope>NUCLEOTIDE SEQUENCE [LARGE SCALE GENOMIC DNA]</scope>
    <source>
        <strain evidence="2 3">FDAARGOS_1131</strain>
    </source>
</reference>
<proteinExistence type="predicted"/>
<dbReference type="SUPFAM" id="SSF55729">
    <property type="entry name" value="Acyl-CoA N-acyltransferases (Nat)"/>
    <property type="match status" value="1"/>
</dbReference>
<dbReference type="GO" id="GO:0016747">
    <property type="term" value="F:acyltransferase activity, transferring groups other than amino-acyl groups"/>
    <property type="evidence" value="ECO:0007669"/>
    <property type="project" value="InterPro"/>
</dbReference>
<dbReference type="GeneID" id="93527016"/>
<dbReference type="CDD" id="cd04301">
    <property type="entry name" value="NAT_SF"/>
    <property type="match status" value="1"/>
</dbReference>
<organism evidence="2 3">
    <name type="scientific">Myroides odoratus</name>
    <name type="common">Flavobacterium odoratum</name>
    <dbReference type="NCBI Taxonomy" id="256"/>
    <lineage>
        <taxon>Bacteria</taxon>
        <taxon>Pseudomonadati</taxon>
        <taxon>Bacteroidota</taxon>
        <taxon>Flavobacteriia</taxon>
        <taxon>Flavobacteriales</taxon>
        <taxon>Flavobacteriaceae</taxon>
        <taxon>Myroides</taxon>
    </lineage>
</organism>